<dbReference type="InterPro" id="IPR051423">
    <property type="entry name" value="CD225/Dispanin"/>
</dbReference>
<reference evidence="7" key="1">
    <citation type="submission" date="2022-03" db="EMBL/GenBank/DDBJ databases">
        <authorList>
            <person name="Alioto T."/>
            <person name="Alioto T."/>
            <person name="Gomez Garrido J."/>
        </authorList>
    </citation>
    <scope>NUCLEOTIDE SEQUENCE</scope>
</reference>
<keyword evidence="8" id="KW-1185">Reference proteome</keyword>
<evidence type="ECO:0000256" key="3">
    <source>
        <dbReference type="ARBA" id="ARBA00022692"/>
    </source>
</evidence>
<organism evidence="7 8">
    <name type="scientific">Pelobates cultripes</name>
    <name type="common">Western spadefoot toad</name>
    <dbReference type="NCBI Taxonomy" id="61616"/>
    <lineage>
        <taxon>Eukaryota</taxon>
        <taxon>Metazoa</taxon>
        <taxon>Chordata</taxon>
        <taxon>Craniata</taxon>
        <taxon>Vertebrata</taxon>
        <taxon>Euteleostomi</taxon>
        <taxon>Amphibia</taxon>
        <taxon>Batrachia</taxon>
        <taxon>Anura</taxon>
        <taxon>Pelobatoidea</taxon>
        <taxon>Pelobatidae</taxon>
        <taxon>Pelobates</taxon>
    </lineage>
</organism>
<dbReference type="InterPro" id="IPR007593">
    <property type="entry name" value="CD225/Dispanin_fam"/>
</dbReference>
<dbReference type="EMBL" id="OW240921">
    <property type="protein sequence ID" value="CAH2318322.1"/>
    <property type="molecule type" value="Genomic_DNA"/>
</dbReference>
<dbReference type="AlphaFoldDB" id="A0AAD1T649"/>
<evidence type="ECO:0000256" key="2">
    <source>
        <dbReference type="ARBA" id="ARBA00006843"/>
    </source>
</evidence>
<dbReference type="PANTHER" id="PTHR14948:SF46">
    <property type="entry name" value="DISPANIN SUBFAMILY A MEMBER 2B-LIKE-RELATED"/>
    <property type="match status" value="1"/>
</dbReference>
<feature type="transmembrane region" description="Helical" evidence="6">
    <location>
        <begin position="72"/>
        <end position="96"/>
    </location>
</feature>
<proteinExistence type="inferred from homology"/>
<comment type="similarity">
    <text evidence="2">Belongs to the CD225/Dispanin family.</text>
</comment>
<sequence length="158" mass="17484">MKADNGSIYPPPYTYNMDYQWAPPIQPGYNINPALYPNGQPMVSYATQPDGTPIVTTQPNVMVIPQPAHNDYLCLSIVSLILCFLPLGVAAVIYSCKSRDSLRHGDMFSAAIDSRMAFKLNMAALGIGIAGHITWIICVIYFNLTYSHATNYHFSFSL</sequence>
<accession>A0AAD1T649</accession>
<evidence type="ECO:0000313" key="8">
    <source>
        <dbReference type="Proteomes" id="UP001295444"/>
    </source>
</evidence>
<keyword evidence="5 6" id="KW-0472">Membrane</keyword>
<dbReference type="Proteomes" id="UP001295444">
    <property type="component" value="Chromosome 10"/>
</dbReference>
<keyword evidence="4 6" id="KW-1133">Transmembrane helix</keyword>
<gene>
    <name evidence="7" type="ORF">PECUL_23A038961</name>
</gene>
<evidence type="ECO:0000256" key="6">
    <source>
        <dbReference type="SAM" id="Phobius"/>
    </source>
</evidence>
<keyword evidence="3 6" id="KW-0812">Transmembrane</keyword>
<evidence type="ECO:0000256" key="4">
    <source>
        <dbReference type="ARBA" id="ARBA00022989"/>
    </source>
</evidence>
<feature type="transmembrane region" description="Helical" evidence="6">
    <location>
        <begin position="117"/>
        <end position="142"/>
    </location>
</feature>
<evidence type="ECO:0000256" key="1">
    <source>
        <dbReference type="ARBA" id="ARBA00004370"/>
    </source>
</evidence>
<dbReference type="Pfam" id="PF04505">
    <property type="entry name" value="CD225"/>
    <property type="match status" value="1"/>
</dbReference>
<protein>
    <submittedName>
        <fullName evidence="7">Proline-rich transmembrane 1-like</fullName>
    </submittedName>
</protein>
<evidence type="ECO:0000313" key="7">
    <source>
        <dbReference type="EMBL" id="CAH2318322.1"/>
    </source>
</evidence>
<comment type="subcellular location">
    <subcellularLocation>
        <location evidence="1">Membrane</location>
    </subcellularLocation>
</comment>
<dbReference type="PANTHER" id="PTHR14948">
    <property type="entry name" value="NG5"/>
    <property type="match status" value="1"/>
</dbReference>
<evidence type="ECO:0000256" key="5">
    <source>
        <dbReference type="ARBA" id="ARBA00023136"/>
    </source>
</evidence>
<dbReference type="GO" id="GO:0016020">
    <property type="term" value="C:membrane"/>
    <property type="evidence" value="ECO:0007669"/>
    <property type="project" value="UniProtKB-SubCell"/>
</dbReference>
<name>A0AAD1T649_PELCU</name>